<organism evidence="1 2">
    <name type="scientific">Recurvomyces mirabilis</name>
    <dbReference type="NCBI Taxonomy" id="574656"/>
    <lineage>
        <taxon>Eukaryota</taxon>
        <taxon>Fungi</taxon>
        <taxon>Dikarya</taxon>
        <taxon>Ascomycota</taxon>
        <taxon>Pezizomycotina</taxon>
        <taxon>Dothideomycetes</taxon>
        <taxon>Dothideomycetidae</taxon>
        <taxon>Mycosphaerellales</taxon>
        <taxon>Teratosphaeriaceae</taxon>
        <taxon>Recurvomyces</taxon>
    </lineage>
</organism>
<reference evidence="1" key="1">
    <citation type="submission" date="2023-07" db="EMBL/GenBank/DDBJ databases">
        <title>Black Yeasts Isolated from many extreme environments.</title>
        <authorList>
            <person name="Coleine C."/>
            <person name="Stajich J.E."/>
            <person name="Selbmann L."/>
        </authorList>
    </citation>
    <scope>NUCLEOTIDE SEQUENCE</scope>
    <source>
        <strain evidence="1">CCFEE 5485</strain>
    </source>
</reference>
<comment type="caution">
    <text evidence="1">The sequence shown here is derived from an EMBL/GenBank/DDBJ whole genome shotgun (WGS) entry which is preliminary data.</text>
</comment>
<evidence type="ECO:0000313" key="2">
    <source>
        <dbReference type="Proteomes" id="UP001274830"/>
    </source>
</evidence>
<keyword evidence="2" id="KW-1185">Reference proteome</keyword>
<dbReference type="Proteomes" id="UP001274830">
    <property type="component" value="Unassembled WGS sequence"/>
</dbReference>
<name>A0AAE1C6P6_9PEZI</name>
<evidence type="ECO:0000313" key="1">
    <source>
        <dbReference type="EMBL" id="KAK3680147.1"/>
    </source>
</evidence>
<protein>
    <recommendedName>
        <fullName evidence="3">SprT-like domain-containing protein</fullName>
    </recommendedName>
</protein>
<dbReference type="AlphaFoldDB" id="A0AAE1C6P6"/>
<accession>A0AAE1C6P6</accession>
<sequence>MPYRNYSRDIVPLSRSSRSRDPYAYAVVRRRSRSRSLVNERRRQRDKAWERSVDALRDRAARDYVGDLGWTLAYATAWLYKFLVDNRTEVVDAVDRAREVETVTPETPYLLFNLLDQSCFDGKLAGMVYLRWKALSSNVSGCTSAQGVIPNITRICIELNKSEFEDDDGDIDDLLDALIHQMIHAYFVVACGKVPEGAKNDDRLLDGLHFGVIVYTICDITRQCREDRLELEFYAARRRTGFSASRSRKNKFISMMPQGNDLANASRDQKTHCNLDNRGVRWAQIKNWQVNEFSVTFDLGLVGKGDFIHDYRPSGVFERFERRTGPASSTYIELIWDDRRVIVSRKHALSYSSIKRPLMKNNKMELTIPECSIHVFGQIYDFFNRGSYYRQIPAKSTTSTSSRLSRQGPPTLVPGRHSWRRSDTNLVVHLETFKVAQSMEFEELETYVLRVLWDLPVIYDDPIAALKVLYNENDNSGPIHAELHKWARKFLGRVDRGIHHGDGLQYGRGYAGTTNLDKIKAWYPEEFKQLYYRNMAFKDDIKLVEAECEKAMRDSYYGEGYGAMSPLRIGAGITEVVDTVARRKELSMYPTSRQLARPRSWSSPYDALVPLAAHGSMSTLDSLDPIMTPRSLDDMRIPRNLGGVPKRLTFGGLGWGQGGLALPGLNAGMGVGIDLGGRGLGRGLGLRSRRGIVDAWEEEDDDDILVRGPGFRYGR</sequence>
<dbReference type="EMBL" id="JAUTXT010000001">
    <property type="protein sequence ID" value="KAK3680147.1"/>
    <property type="molecule type" value="Genomic_DNA"/>
</dbReference>
<evidence type="ECO:0008006" key="3">
    <source>
        <dbReference type="Google" id="ProtNLM"/>
    </source>
</evidence>
<proteinExistence type="predicted"/>
<gene>
    <name evidence="1" type="ORF">LTR78_000524</name>
</gene>